<dbReference type="Proteomes" id="UP001633002">
    <property type="component" value="Unassembled WGS sequence"/>
</dbReference>
<dbReference type="CDD" id="cd19071">
    <property type="entry name" value="AKR_AKR1-5-like"/>
    <property type="match status" value="1"/>
</dbReference>
<dbReference type="InterPro" id="IPR020471">
    <property type="entry name" value="AKR"/>
</dbReference>
<dbReference type="PROSITE" id="PS00063">
    <property type="entry name" value="ALDOKETO_REDUCTASE_3"/>
    <property type="match status" value="1"/>
</dbReference>
<dbReference type="SUPFAM" id="SSF51430">
    <property type="entry name" value="NAD(P)-linked oxidoreductase"/>
    <property type="match status" value="1"/>
</dbReference>
<feature type="site" description="Lowers pKa of active site Tyr" evidence="4">
    <location>
        <position position="48"/>
    </location>
</feature>
<dbReference type="GO" id="GO:0016491">
    <property type="term" value="F:oxidoreductase activity"/>
    <property type="evidence" value="ECO:0007669"/>
    <property type="project" value="UniProtKB-KW"/>
</dbReference>
<dbReference type="PIRSF" id="PIRSF000097">
    <property type="entry name" value="AKR"/>
    <property type="match status" value="1"/>
</dbReference>
<dbReference type="EMBL" id="JBJQOH010000006">
    <property type="protein sequence ID" value="KAL3682423.1"/>
    <property type="molecule type" value="Genomic_DNA"/>
</dbReference>
<dbReference type="InterPro" id="IPR036812">
    <property type="entry name" value="NAD(P)_OxRdtase_dom_sf"/>
</dbReference>
<evidence type="ECO:0000256" key="3">
    <source>
        <dbReference type="PIRSR" id="PIRSR000097-2"/>
    </source>
</evidence>
<evidence type="ECO:0000313" key="7">
    <source>
        <dbReference type="Proteomes" id="UP001633002"/>
    </source>
</evidence>
<gene>
    <name evidence="6" type="ORF">R1sor_000445</name>
</gene>
<dbReference type="InterPro" id="IPR018170">
    <property type="entry name" value="Aldo/ket_reductase_CS"/>
</dbReference>
<dbReference type="InterPro" id="IPR023210">
    <property type="entry name" value="NADP_OxRdtase_dom"/>
</dbReference>
<dbReference type="PANTHER" id="PTHR43827:SF13">
    <property type="entry name" value="ALDO_KETO REDUCTASE FAMILY PROTEIN"/>
    <property type="match status" value="1"/>
</dbReference>
<dbReference type="FunFam" id="3.20.20.100:FF:000015">
    <property type="entry name" value="Oxidoreductase, aldo/keto reductase family"/>
    <property type="match status" value="1"/>
</dbReference>
<dbReference type="PROSITE" id="PS00062">
    <property type="entry name" value="ALDOKETO_REDUCTASE_2"/>
    <property type="match status" value="1"/>
</dbReference>
<dbReference type="AlphaFoldDB" id="A0ABD3GTE3"/>
<evidence type="ECO:0000256" key="1">
    <source>
        <dbReference type="ARBA" id="ARBA00007905"/>
    </source>
</evidence>
<feature type="domain" description="NADP-dependent oxidoreductase" evidence="5">
    <location>
        <begin position="27"/>
        <end position="231"/>
    </location>
</feature>
<evidence type="ECO:0000256" key="4">
    <source>
        <dbReference type="PIRSR" id="PIRSR000097-3"/>
    </source>
</evidence>
<dbReference type="Gene3D" id="3.20.20.100">
    <property type="entry name" value="NADP-dependent oxidoreductase domain"/>
    <property type="match status" value="1"/>
</dbReference>
<evidence type="ECO:0000256" key="2">
    <source>
        <dbReference type="ARBA" id="ARBA00023002"/>
    </source>
</evidence>
<reference evidence="6 7" key="1">
    <citation type="submission" date="2024-09" db="EMBL/GenBank/DDBJ databases">
        <title>Chromosome-scale assembly of Riccia sorocarpa.</title>
        <authorList>
            <person name="Paukszto L."/>
        </authorList>
    </citation>
    <scope>NUCLEOTIDE SEQUENCE [LARGE SCALE GENOMIC DNA]</scope>
    <source>
        <strain evidence="6">LP-2024</strain>
        <tissue evidence="6">Aerial parts of the thallus</tissue>
    </source>
</reference>
<keyword evidence="2" id="KW-0560">Oxidoreductase</keyword>
<dbReference type="PANTHER" id="PTHR43827">
    <property type="entry name" value="2,5-DIKETO-D-GLUCONIC ACID REDUCTASE"/>
    <property type="match status" value="1"/>
</dbReference>
<feature type="binding site" evidence="3">
    <location>
        <position position="81"/>
    </location>
    <ligand>
        <name>substrate</name>
    </ligand>
</feature>
<accession>A0ABD3GTE3</accession>
<keyword evidence="7" id="KW-1185">Reference proteome</keyword>
<proteinExistence type="inferred from homology"/>
<organism evidence="6 7">
    <name type="scientific">Riccia sorocarpa</name>
    <dbReference type="NCBI Taxonomy" id="122646"/>
    <lineage>
        <taxon>Eukaryota</taxon>
        <taxon>Viridiplantae</taxon>
        <taxon>Streptophyta</taxon>
        <taxon>Embryophyta</taxon>
        <taxon>Marchantiophyta</taxon>
        <taxon>Marchantiopsida</taxon>
        <taxon>Marchantiidae</taxon>
        <taxon>Marchantiales</taxon>
        <taxon>Ricciaceae</taxon>
        <taxon>Riccia</taxon>
    </lineage>
</organism>
<evidence type="ECO:0000259" key="5">
    <source>
        <dbReference type="Pfam" id="PF00248"/>
    </source>
</evidence>
<protein>
    <recommendedName>
        <fullName evidence="5">NADP-dependent oxidoreductase domain-containing protein</fullName>
    </recommendedName>
</protein>
<dbReference type="Pfam" id="PF00248">
    <property type="entry name" value="Aldo_ket_red"/>
    <property type="match status" value="1"/>
</dbReference>
<sequence length="244" mass="27696">MTTLKLINKGHGGPAVEIPAVGLGVWQAIGKAMRDSGIPREEIFVTTKLWNSDHGYQKCLRAFERSLKQLGLDYVDLYLVHSPLSRERVDTWRAMEQILQSGKARSIGVSNYGVHHLKELMANCKVLPSCNQVELHPFNTRTELVSFCEKEGIVMQAYSPLTQGRKLKHRGLVEIAKRYKKSPAQIMIKWCLQKKFVVLPKSVTPSRIIENISVFDFDISKEDMAKLDSFDEYFVSGWDPTTSP</sequence>
<comment type="caution">
    <text evidence="6">The sequence shown here is derived from an EMBL/GenBank/DDBJ whole genome shotgun (WGS) entry which is preliminary data.</text>
</comment>
<comment type="similarity">
    <text evidence="1">Belongs to the aldo/keto reductase family.</text>
</comment>
<evidence type="ECO:0000313" key="6">
    <source>
        <dbReference type="EMBL" id="KAL3682423.1"/>
    </source>
</evidence>
<dbReference type="PRINTS" id="PR00069">
    <property type="entry name" value="ALDKETRDTASE"/>
</dbReference>
<name>A0ABD3GTE3_9MARC</name>